<keyword evidence="1" id="KW-0472">Membrane</keyword>
<dbReference type="EMBL" id="CP006912">
    <property type="protein sequence ID" value="AHB49880.1"/>
    <property type="molecule type" value="Genomic_DNA"/>
</dbReference>
<proteinExistence type="predicted"/>
<dbReference type="HOGENOM" id="CLU_2409306_0_0_5"/>
<dbReference type="PATRIC" id="fig|1029756.8.peg.707"/>
<reference evidence="2 3" key="1">
    <citation type="journal article" date="2014" name="Genome Announc.">
        <title>Complete Genome Sequence of Hyphomicrobium nitrativorans Strain NL23, a Denitrifying Bacterium Isolated from Biofilm of a Methanol-Fed Denitrification System Treating Seawater at the Montreal Biodome.</title>
        <authorList>
            <person name="Martineau C."/>
            <person name="Villeneuve C."/>
            <person name="Mauffrey F."/>
            <person name="Villemur R."/>
        </authorList>
    </citation>
    <scope>NUCLEOTIDE SEQUENCE [LARGE SCALE GENOMIC DNA]</scope>
    <source>
        <strain evidence="2">NL23</strain>
    </source>
</reference>
<keyword evidence="3" id="KW-1185">Reference proteome</keyword>
<keyword evidence="1" id="KW-0812">Transmembrane</keyword>
<evidence type="ECO:0000256" key="1">
    <source>
        <dbReference type="SAM" id="Phobius"/>
    </source>
</evidence>
<dbReference type="Proteomes" id="UP000018542">
    <property type="component" value="Chromosome"/>
</dbReference>
<feature type="transmembrane region" description="Helical" evidence="1">
    <location>
        <begin position="28"/>
        <end position="49"/>
    </location>
</feature>
<name>V5SII8_9HYPH</name>
<keyword evidence="1" id="KW-1133">Transmembrane helix</keyword>
<dbReference type="KEGG" id="hni:W911_03390"/>
<evidence type="ECO:0000313" key="3">
    <source>
        <dbReference type="Proteomes" id="UP000018542"/>
    </source>
</evidence>
<sequence>MCGLAIILAFVLAHMVAATQLGGGWRGAARAPFLVFPPAFALIVLDGVVHDTFSEIIPRALTLLSWELLYLFGYVFLRLLTRPVPPVPTKLS</sequence>
<feature type="transmembrane region" description="Helical" evidence="1">
    <location>
        <begin position="61"/>
        <end position="80"/>
    </location>
</feature>
<gene>
    <name evidence="2" type="ORF">W911_03390</name>
</gene>
<evidence type="ECO:0000313" key="2">
    <source>
        <dbReference type="EMBL" id="AHB49880.1"/>
    </source>
</evidence>
<dbReference type="RefSeq" id="WP_023786093.1">
    <property type="nucleotide sequence ID" value="NC_022997.1"/>
</dbReference>
<protein>
    <submittedName>
        <fullName evidence="2">Uncharacterized protein</fullName>
    </submittedName>
</protein>
<accession>V5SII8</accession>
<organism evidence="2 3">
    <name type="scientific">Hyphomicrobium nitrativorans NL23</name>
    <dbReference type="NCBI Taxonomy" id="1029756"/>
    <lineage>
        <taxon>Bacteria</taxon>
        <taxon>Pseudomonadati</taxon>
        <taxon>Pseudomonadota</taxon>
        <taxon>Alphaproteobacteria</taxon>
        <taxon>Hyphomicrobiales</taxon>
        <taxon>Hyphomicrobiaceae</taxon>
        <taxon>Hyphomicrobium</taxon>
    </lineage>
</organism>
<dbReference type="AlphaFoldDB" id="V5SII8"/>